<comment type="caution">
    <text evidence="2">The sequence shown here is derived from an EMBL/GenBank/DDBJ whole genome shotgun (WGS) entry which is preliminary data.</text>
</comment>
<keyword evidence="1" id="KW-0472">Membrane</keyword>
<sequence>MSKRIAKIDCPGCGGQRAFHQLLHGNFLEAAQLNVFIYFFAPLLTYIFLSFALRPFNINLPDIDISTKGLIIILIILIVFTIIRNIAF</sequence>
<keyword evidence="3" id="KW-1185">Reference proteome</keyword>
<feature type="transmembrane region" description="Helical" evidence="1">
    <location>
        <begin position="35"/>
        <end position="53"/>
    </location>
</feature>
<evidence type="ECO:0000256" key="1">
    <source>
        <dbReference type="SAM" id="Phobius"/>
    </source>
</evidence>
<dbReference type="Proteomes" id="UP001596997">
    <property type="component" value="Unassembled WGS sequence"/>
</dbReference>
<keyword evidence="1" id="KW-0812">Transmembrane</keyword>
<protein>
    <submittedName>
        <fullName evidence="2">DUF2752 domain-containing protein</fullName>
    </submittedName>
</protein>
<name>A0ABW3I5Z0_9FLAO</name>
<accession>A0ABW3I5Z0</accession>
<dbReference type="Pfam" id="PF10825">
    <property type="entry name" value="DUF2752"/>
    <property type="match status" value="1"/>
</dbReference>
<reference evidence="3" key="1">
    <citation type="journal article" date="2019" name="Int. J. Syst. Evol. Microbiol.">
        <title>The Global Catalogue of Microorganisms (GCM) 10K type strain sequencing project: providing services to taxonomists for standard genome sequencing and annotation.</title>
        <authorList>
            <consortium name="The Broad Institute Genomics Platform"/>
            <consortium name="The Broad Institute Genome Sequencing Center for Infectious Disease"/>
            <person name="Wu L."/>
            <person name="Ma J."/>
        </authorList>
    </citation>
    <scope>NUCLEOTIDE SEQUENCE [LARGE SCALE GENOMIC DNA]</scope>
    <source>
        <strain evidence="3">CCUG 62114</strain>
    </source>
</reference>
<proteinExistence type="predicted"/>
<dbReference type="InterPro" id="IPR021215">
    <property type="entry name" value="DUF2752"/>
</dbReference>
<dbReference type="EMBL" id="JBHTJM010000010">
    <property type="protein sequence ID" value="MFD0964819.1"/>
    <property type="molecule type" value="Genomic_DNA"/>
</dbReference>
<evidence type="ECO:0000313" key="2">
    <source>
        <dbReference type="EMBL" id="MFD0964819.1"/>
    </source>
</evidence>
<dbReference type="RefSeq" id="WP_377716365.1">
    <property type="nucleotide sequence ID" value="NZ_JBHTJM010000010.1"/>
</dbReference>
<organism evidence="2 3">
    <name type="scientific">Pseudofulvibacter geojedonensis</name>
    <dbReference type="NCBI Taxonomy" id="1123758"/>
    <lineage>
        <taxon>Bacteria</taxon>
        <taxon>Pseudomonadati</taxon>
        <taxon>Bacteroidota</taxon>
        <taxon>Flavobacteriia</taxon>
        <taxon>Flavobacteriales</taxon>
        <taxon>Flavobacteriaceae</taxon>
        <taxon>Pseudofulvibacter</taxon>
    </lineage>
</organism>
<keyword evidence="1" id="KW-1133">Transmembrane helix</keyword>
<gene>
    <name evidence="2" type="ORF">ACFQ1O_12460</name>
</gene>
<feature type="transmembrane region" description="Helical" evidence="1">
    <location>
        <begin position="65"/>
        <end position="87"/>
    </location>
</feature>
<evidence type="ECO:0000313" key="3">
    <source>
        <dbReference type="Proteomes" id="UP001596997"/>
    </source>
</evidence>